<evidence type="ECO:0000256" key="2">
    <source>
        <dbReference type="ARBA" id="ARBA00023015"/>
    </source>
</evidence>
<dbReference type="CDD" id="cd06171">
    <property type="entry name" value="Sigma70_r4"/>
    <property type="match status" value="1"/>
</dbReference>
<evidence type="ECO:0000256" key="1">
    <source>
        <dbReference type="ARBA" id="ARBA00010641"/>
    </source>
</evidence>
<keyword evidence="4" id="KW-0804">Transcription</keyword>
<dbReference type="OrthoDB" id="9794508at2"/>
<keyword evidence="3" id="KW-0731">Sigma factor</keyword>
<protein>
    <submittedName>
        <fullName evidence="7">RNA polymerase sigma factor SigX</fullName>
    </submittedName>
</protein>
<dbReference type="InterPro" id="IPR014284">
    <property type="entry name" value="RNA_pol_sigma-70_dom"/>
</dbReference>
<dbReference type="SUPFAM" id="SSF88946">
    <property type="entry name" value="Sigma2 domain of RNA polymerase sigma factors"/>
    <property type="match status" value="1"/>
</dbReference>
<evidence type="ECO:0000256" key="4">
    <source>
        <dbReference type="ARBA" id="ARBA00023163"/>
    </source>
</evidence>
<reference evidence="7 8" key="1">
    <citation type="submission" date="2019-07" db="EMBL/GenBank/DDBJ databases">
        <title>Allobacillus sp. nov. SKP isolated from shrimp paste of Euphausiacea.</title>
        <authorList>
            <person name="Kanchanasin P."/>
            <person name="Tanasupawat S."/>
            <person name="Shi W."/>
            <person name="Wu L."/>
            <person name="Ma J."/>
        </authorList>
    </citation>
    <scope>NUCLEOTIDE SEQUENCE [LARGE SCALE GENOMIC DNA]</scope>
    <source>
        <strain evidence="7 8">SKP4-8</strain>
    </source>
</reference>
<dbReference type="SUPFAM" id="SSF88659">
    <property type="entry name" value="Sigma3 and sigma4 domains of RNA polymerase sigma factors"/>
    <property type="match status" value="1"/>
</dbReference>
<dbReference type="EMBL" id="VMHE01000001">
    <property type="protein sequence ID" value="TSJ67594.1"/>
    <property type="molecule type" value="Genomic_DNA"/>
</dbReference>
<evidence type="ECO:0000259" key="6">
    <source>
        <dbReference type="Pfam" id="PF08281"/>
    </source>
</evidence>
<dbReference type="Pfam" id="PF08281">
    <property type="entry name" value="Sigma70_r4_2"/>
    <property type="match status" value="1"/>
</dbReference>
<dbReference type="PANTHER" id="PTHR43133:SF60">
    <property type="entry name" value="RNA POLYMERASE SIGMA FACTOR SIGV"/>
    <property type="match status" value="1"/>
</dbReference>
<dbReference type="GO" id="GO:0016987">
    <property type="term" value="F:sigma factor activity"/>
    <property type="evidence" value="ECO:0007669"/>
    <property type="project" value="UniProtKB-KW"/>
</dbReference>
<feature type="domain" description="RNA polymerase sigma-70 region 2" evidence="5">
    <location>
        <begin position="8"/>
        <end position="76"/>
    </location>
</feature>
<dbReference type="Pfam" id="PF04542">
    <property type="entry name" value="Sigma70_r2"/>
    <property type="match status" value="1"/>
</dbReference>
<keyword evidence="8" id="KW-1185">Reference proteome</keyword>
<accession>A0A556PT84</accession>
<dbReference type="AlphaFoldDB" id="A0A556PT84"/>
<dbReference type="Gene3D" id="1.10.1740.10">
    <property type="match status" value="1"/>
</dbReference>
<proteinExistence type="inferred from homology"/>
<name>A0A556PT84_9BACI</name>
<evidence type="ECO:0000313" key="7">
    <source>
        <dbReference type="EMBL" id="TSJ67594.1"/>
    </source>
</evidence>
<dbReference type="GO" id="GO:0006352">
    <property type="term" value="P:DNA-templated transcription initiation"/>
    <property type="evidence" value="ECO:0007669"/>
    <property type="project" value="InterPro"/>
</dbReference>
<dbReference type="Gene3D" id="1.10.10.10">
    <property type="entry name" value="Winged helix-like DNA-binding domain superfamily/Winged helix DNA-binding domain"/>
    <property type="match status" value="1"/>
</dbReference>
<dbReference type="InterPro" id="IPR013325">
    <property type="entry name" value="RNA_pol_sigma_r2"/>
</dbReference>
<dbReference type="InterPro" id="IPR007627">
    <property type="entry name" value="RNA_pol_sigma70_r2"/>
</dbReference>
<dbReference type="NCBIfam" id="TIGR02937">
    <property type="entry name" value="sigma70-ECF"/>
    <property type="match status" value="1"/>
</dbReference>
<comment type="similarity">
    <text evidence="1">Belongs to the sigma-70 factor family. ECF subfamily.</text>
</comment>
<sequence length="176" mass="21225">MKSIFQDLYDRYHQDLYQFIYYMVKNRSTAEDLVQEVYIKVFKSYETFKGESSPKTWMFSIARHVTIDFFRKEERRKKQSADYYDWHENNDQLSDVQPLPDEIAEKNEQIQLLYRCLDDCTEDQRVVVILRYIQELSIQETAEVLNWTVSKVKTTQHRAIKFLTRRMNEVEGGHSG</sequence>
<dbReference type="InterPro" id="IPR036388">
    <property type="entry name" value="WH-like_DNA-bd_sf"/>
</dbReference>
<dbReference type="PANTHER" id="PTHR43133">
    <property type="entry name" value="RNA POLYMERASE ECF-TYPE SIGMA FACTO"/>
    <property type="match status" value="1"/>
</dbReference>
<evidence type="ECO:0000256" key="3">
    <source>
        <dbReference type="ARBA" id="ARBA00023082"/>
    </source>
</evidence>
<dbReference type="RefSeq" id="WP_144087353.1">
    <property type="nucleotide sequence ID" value="NZ_VMHE01000001.1"/>
</dbReference>
<dbReference type="NCBIfam" id="NF007220">
    <property type="entry name" value="PRK09639.1-5"/>
    <property type="match status" value="1"/>
</dbReference>
<evidence type="ECO:0000313" key="8">
    <source>
        <dbReference type="Proteomes" id="UP000316425"/>
    </source>
</evidence>
<dbReference type="InterPro" id="IPR039425">
    <property type="entry name" value="RNA_pol_sigma-70-like"/>
</dbReference>
<dbReference type="InterPro" id="IPR013324">
    <property type="entry name" value="RNA_pol_sigma_r3/r4-like"/>
</dbReference>
<feature type="domain" description="RNA polymerase sigma factor 70 region 4 type 2" evidence="6">
    <location>
        <begin position="111"/>
        <end position="163"/>
    </location>
</feature>
<comment type="caution">
    <text evidence="7">The sequence shown here is derived from an EMBL/GenBank/DDBJ whole genome shotgun (WGS) entry which is preliminary data.</text>
</comment>
<evidence type="ECO:0000259" key="5">
    <source>
        <dbReference type="Pfam" id="PF04542"/>
    </source>
</evidence>
<organism evidence="7 8">
    <name type="scientific">Allobacillus salarius</name>
    <dbReference type="NCBI Taxonomy" id="1955272"/>
    <lineage>
        <taxon>Bacteria</taxon>
        <taxon>Bacillati</taxon>
        <taxon>Bacillota</taxon>
        <taxon>Bacilli</taxon>
        <taxon>Bacillales</taxon>
        <taxon>Bacillaceae</taxon>
        <taxon>Allobacillus</taxon>
    </lineage>
</organism>
<dbReference type="InterPro" id="IPR013249">
    <property type="entry name" value="RNA_pol_sigma70_r4_t2"/>
</dbReference>
<dbReference type="GO" id="GO:0003677">
    <property type="term" value="F:DNA binding"/>
    <property type="evidence" value="ECO:0007669"/>
    <property type="project" value="InterPro"/>
</dbReference>
<keyword evidence="2" id="KW-0805">Transcription regulation</keyword>
<gene>
    <name evidence="7" type="primary">sigX</name>
    <name evidence="7" type="ORF">FPQ13_00560</name>
</gene>
<dbReference type="Proteomes" id="UP000316425">
    <property type="component" value="Unassembled WGS sequence"/>
</dbReference>